<dbReference type="InterPro" id="IPR047865">
    <property type="entry name" value="Ribosomal_uL10_bac_type"/>
</dbReference>
<keyword evidence="3" id="KW-0687">Ribonucleoprotein</keyword>
<dbReference type="AlphaFoldDB" id="A0A382KMD7"/>
<dbReference type="Gene3D" id="3.30.70.1730">
    <property type="match status" value="1"/>
</dbReference>
<evidence type="ECO:0000256" key="1">
    <source>
        <dbReference type="ARBA" id="ARBA00008889"/>
    </source>
</evidence>
<dbReference type="PANTHER" id="PTHR11560">
    <property type="entry name" value="39S RIBOSOMAL PROTEIN L10, MITOCHONDRIAL"/>
    <property type="match status" value="1"/>
</dbReference>
<dbReference type="InterPro" id="IPR022973">
    <property type="entry name" value="Ribosomal_uL10_bac"/>
</dbReference>
<dbReference type="InterPro" id="IPR001790">
    <property type="entry name" value="Ribosomal_uL10"/>
</dbReference>
<dbReference type="NCBIfam" id="NF000955">
    <property type="entry name" value="PRK00099.1-1"/>
    <property type="match status" value="1"/>
</dbReference>
<dbReference type="HAMAP" id="MF_00362">
    <property type="entry name" value="Ribosomal_uL10"/>
    <property type="match status" value="1"/>
</dbReference>
<dbReference type="EMBL" id="UINC01081494">
    <property type="protein sequence ID" value="SVC25399.1"/>
    <property type="molecule type" value="Genomic_DNA"/>
</dbReference>
<proteinExistence type="inferred from homology"/>
<evidence type="ECO:0000313" key="4">
    <source>
        <dbReference type="EMBL" id="SVC25399.1"/>
    </source>
</evidence>
<dbReference type="InterPro" id="IPR043141">
    <property type="entry name" value="Ribosomal_uL10-like_sf"/>
</dbReference>
<evidence type="ECO:0000256" key="3">
    <source>
        <dbReference type="ARBA" id="ARBA00023274"/>
    </source>
</evidence>
<reference evidence="4" key="1">
    <citation type="submission" date="2018-05" db="EMBL/GenBank/DDBJ databases">
        <authorList>
            <person name="Lanie J.A."/>
            <person name="Ng W.-L."/>
            <person name="Kazmierczak K.M."/>
            <person name="Andrzejewski T.M."/>
            <person name="Davidsen T.M."/>
            <person name="Wayne K.J."/>
            <person name="Tettelin H."/>
            <person name="Glass J.I."/>
            <person name="Rusch D."/>
            <person name="Podicherti R."/>
            <person name="Tsui H.-C.T."/>
            <person name="Winkler M.E."/>
        </authorList>
    </citation>
    <scope>NUCLEOTIDE SEQUENCE</scope>
</reference>
<dbReference type="GO" id="GO:0015934">
    <property type="term" value="C:large ribosomal subunit"/>
    <property type="evidence" value="ECO:0007669"/>
    <property type="project" value="InterPro"/>
</dbReference>
<dbReference type="PROSITE" id="PS01109">
    <property type="entry name" value="RIBOSOMAL_L10"/>
    <property type="match status" value="1"/>
</dbReference>
<dbReference type="GO" id="GO:0006412">
    <property type="term" value="P:translation"/>
    <property type="evidence" value="ECO:0007669"/>
    <property type="project" value="InterPro"/>
</dbReference>
<evidence type="ECO:0000256" key="2">
    <source>
        <dbReference type="ARBA" id="ARBA00022980"/>
    </source>
</evidence>
<keyword evidence="2" id="KW-0689">Ribosomal protein</keyword>
<sequence length="188" mass="20450">MPNQKNIDQVKLIQEQFENNEVVILTEFQGLNVSEIGELREKLRQADVRYKVFKNRLIAVAAGDLGIEGLEPYLYGTTAVAMADDPATIAKVLLDFGEEHEDLKIKGGILNNQVIDAEMAASLVSMPSKNQLLAQVVSGLNAPIYGLVYVLKAGNPVSGLANVLSGTIRQFSNVIQAIADLKENPEET</sequence>
<organism evidence="4">
    <name type="scientific">marine metagenome</name>
    <dbReference type="NCBI Taxonomy" id="408172"/>
    <lineage>
        <taxon>unclassified sequences</taxon>
        <taxon>metagenomes</taxon>
        <taxon>ecological metagenomes</taxon>
    </lineage>
</organism>
<name>A0A382KMD7_9ZZZZ</name>
<dbReference type="Gene3D" id="6.10.250.290">
    <property type="match status" value="2"/>
</dbReference>
<gene>
    <name evidence="4" type="ORF">METZ01_LOCUS278253</name>
</gene>
<accession>A0A382KMD7</accession>
<dbReference type="SUPFAM" id="SSF160369">
    <property type="entry name" value="Ribosomal protein L10-like"/>
    <property type="match status" value="1"/>
</dbReference>
<dbReference type="Pfam" id="PF00466">
    <property type="entry name" value="Ribosomal_L10"/>
    <property type="match status" value="1"/>
</dbReference>
<comment type="similarity">
    <text evidence="1">Belongs to the universal ribosomal protein uL10 family.</text>
</comment>
<protein>
    <recommendedName>
        <fullName evidence="5">50S ribosomal protein L10</fullName>
    </recommendedName>
</protein>
<dbReference type="CDD" id="cd05797">
    <property type="entry name" value="Ribosomal_L10"/>
    <property type="match status" value="1"/>
</dbReference>
<evidence type="ECO:0008006" key="5">
    <source>
        <dbReference type="Google" id="ProtNLM"/>
    </source>
</evidence>
<dbReference type="InterPro" id="IPR002363">
    <property type="entry name" value="Ribosomal_uL10_CS_bac"/>
</dbReference>
<dbReference type="GO" id="GO:0003735">
    <property type="term" value="F:structural constituent of ribosome"/>
    <property type="evidence" value="ECO:0007669"/>
    <property type="project" value="InterPro"/>
</dbReference>